<dbReference type="GeneID" id="18912374"/>
<evidence type="ECO:0000256" key="6">
    <source>
        <dbReference type="ARBA" id="ARBA00022692"/>
    </source>
</evidence>
<dbReference type="InterPro" id="IPR050364">
    <property type="entry name" value="Cytochrome_P450_fung"/>
</dbReference>
<dbReference type="SUPFAM" id="SSF48264">
    <property type="entry name" value="Cytochrome P450"/>
    <property type="match status" value="1"/>
</dbReference>
<dbReference type="PANTHER" id="PTHR46300">
    <property type="entry name" value="P450, PUTATIVE (EUROFUNG)-RELATED-RELATED"/>
    <property type="match status" value="1"/>
</dbReference>
<comment type="pathway">
    <text evidence="3">Secondary metabolite biosynthesis.</text>
</comment>
<keyword evidence="7 13" id="KW-0479">Metal-binding</keyword>
<dbReference type="InterPro" id="IPR001128">
    <property type="entry name" value="Cyt_P450"/>
</dbReference>
<dbReference type="InterPro" id="IPR036396">
    <property type="entry name" value="Cyt_P450_sf"/>
</dbReference>
<comment type="similarity">
    <text evidence="4 14">Belongs to the cytochrome P450 family.</text>
</comment>
<evidence type="ECO:0000313" key="16">
    <source>
        <dbReference type="Proteomes" id="UP000008370"/>
    </source>
</evidence>
<dbReference type="PRINTS" id="PR00385">
    <property type="entry name" value="P450"/>
</dbReference>
<dbReference type="KEGG" id="pco:PHACADRAFT_205692"/>
<evidence type="ECO:0000256" key="14">
    <source>
        <dbReference type="RuleBase" id="RU000461"/>
    </source>
</evidence>
<evidence type="ECO:0000256" key="3">
    <source>
        <dbReference type="ARBA" id="ARBA00005179"/>
    </source>
</evidence>
<dbReference type="InterPro" id="IPR017972">
    <property type="entry name" value="Cyt_P450_CS"/>
</dbReference>
<dbReference type="GO" id="GO:0016020">
    <property type="term" value="C:membrane"/>
    <property type="evidence" value="ECO:0007669"/>
    <property type="project" value="UniProtKB-SubCell"/>
</dbReference>
<keyword evidence="6" id="KW-0812">Transmembrane</keyword>
<comment type="subcellular location">
    <subcellularLocation>
        <location evidence="2">Membrane</location>
        <topology evidence="2">Single-pass membrane protein</topology>
    </subcellularLocation>
</comment>
<dbReference type="PANTHER" id="PTHR46300:SF7">
    <property type="entry name" value="P450, PUTATIVE (EUROFUNG)-RELATED"/>
    <property type="match status" value="1"/>
</dbReference>
<dbReference type="PROSITE" id="PS00086">
    <property type="entry name" value="CYTOCHROME_P450"/>
    <property type="match status" value="1"/>
</dbReference>
<dbReference type="GO" id="GO:0005506">
    <property type="term" value="F:iron ion binding"/>
    <property type="evidence" value="ECO:0007669"/>
    <property type="project" value="InterPro"/>
</dbReference>
<keyword evidence="12" id="KW-0472">Membrane</keyword>
<evidence type="ECO:0000256" key="12">
    <source>
        <dbReference type="ARBA" id="ARBA00023136"/>
    </source>
</evidence>
<keyword evidence="5 13" id="KW-0349">Heme</keyword>
<evidence type="ECO:0000256" key="13">
    <source>
        <dbReference type="PIRSR" id="PIRSR602401-1"/>
    </source>
</evidence>
<evidence type="ECO:0000256" key="1">
    <source>
        <dbReference type="ARBA" id="ARBA00001971"/>
    </source>
</evidence>
<evidence type="ECO:0000256" key="8">
    <source>
        <dbReference type="ARBA" id="ARBA00022989"/>
    </source>
</evidence>
<dbReference type="CDD" id="cd11065">
    <property type="entry name" value="CYP64-like"/>
    <property type="match status" value="1"/>
</dbReference>
<dbReference type="GO" id="GO:0004497">
    <property type="term" value="F:monooxygenase activity"/>
    <property type="evidence" value="ECO:0007669"/>
    <property type="project" value="UniProtKB-KW"/>
</dbReference>
<dbReference type="PRINTS" id="PR00463">
    <property type="entry name" value="EP450I"/>
</dbReference>
<evidence type="ECO:0000256" key="4">
    <source>
        <dbReference type="ARBA" id="ARBA00010617"/>
    </source>
</evidence>
<keyword evidence="11 14" id="KW-0503">Monooxygenase</keyword>
<evidence type="ECO:0000256" key="9">
    <source>
        <dbReference type="ARBA" id="ARBA00023002"/>
    </source>
</evidence>
<feature type="binding site" description="axial binding residue" evidence="13">
    <location>
        <position position="391"/>
    </location>
    <ligand>
        <name>heme</name>
        <dbReference type="ChEBI" id="CHEBI:30413"/>
    </ligand>
    <ligandPart>
        <name>Fe</name>
        <dbReference type="ChEBI" id="CHEBI:18248"/>
    </ligandPart>
</feature>
<dbReference type="InParanoid" id="K5WJA5"/>
<gene>
    <name evidence="15" type="ORF">PHACADRAFT_205692</name>
</gene>
<evidence type="ECO:0000256" key="10">
    <source>
        <dbReference type="ARBA" id="ARBA00023004"/>
    </source>
</evidence>
<proteinExistence type="inferred from homology"/>
<reference evidence="15 16" key="1">
    <citation type="journal article" date="2012" name="BMC Genomics">
        <title>Comparative genomics of the white-rot fungi, Phanerochaete carnosa and P. chrysosporium, to elucidate the genetic basis of the distinct wood types they colonize.</title>
        <authorList>
            <person name="Suzuki H."/>
            <person name="MacDonald J."/>
            <person name="Syed K."/>
            <person name="Salamov A."/>
            <person name="Hori C."/>
            <person name="Aerts A."/>
            <person name="Henrissat B."/>
            <person name="Wiebenga A."/>
            <person name="vanKuyk P.A."/>
            <person name="Barry K."/>
            <person name="Lindquist E."/>
            <person name="LaButti K."/>
            <person name="Lapidus A."/>
            <person name="Lucas S."/>
            <person name="Coutinho P."/>
            <person name="Gong Y."/>
            <person name="Samejima M."/>
            <person name="Mahadevan R."/>
            <person name="Abou-Zaid M."/>
            <person name="de Vries R.P."/>
            <person name="Igarashi K."/>
            <person name="Yadav J.S."/>
            <person name="Grigoriev I.V."/>
            <person name="Master E.R."/>
        </authorList>
    </citation>
    <scope>NUCLEOTIDE SEQUENCE [LARGE SCALE GENOMIC DNA]</scope>
    <source>
        <strain evidence="15 16">HHB-10118-sp</strain>
    </source>
</reference>
<dbReference type="GO" id="GO:0020037">
    <property type="term" value="F:heme binding"/>
    <property type="evidence" value="ECO:0007669"/>
    <property type="project" value="InterPro"/>
</dbReference>
<dbReference type="OrthoDB" id="2789670at2759"/>
<keyword evidence="9 14" id="KW-0560">Oxidoreductase</keyword>
<evidence type="ECO:0000256" key="2">
    <source>
        <dbReference type="ARBA" id="ARBA00004167"/>
    </source>
</evidence>
<keyword evidence="8" id="KW-1133">Transmembrane helix</keyword>
<keyword evidence="16" id="KW-1185">Reference proteome</keyword>
<organism evidence="15 16">
    <name type="scientific">Phanerochaete carnosa (strain HHB-10118-sp)</name>
    <name type="common">White-rot fungus</name>
    <name type="synonym">Peniophora carnosa</name>
    <dbReference type="NCBI Taxonomy" id="650164"/>
    <lineage>
        <taxon>Eukaryota</taxon>
        <taxon>Fungi</taxon>
        <taxon>Dikarya</taxon>
        <taxon>Basidiomycota</taxon>
        <taxon>Agaricomycotina</taxon>
        <taxon>Agaricomycetes</taxon>
        <taxon>Polyporales</taxon>
        <taxon>Phanerochaetaceae</taxon>
        <taxon>Phanerochaete</taxon>
    </lineage>
</organism>
<comment type="cofactor">
    <cofactor evidence="1 13">
        <name>heme</name>
        <dbReference type="ChEBI" id="CHEBI:30413"/>
    </cofactor>
</comment>
<name>K5WJA5_PHACS</name>
<evidence type="ECO:0000313" key="15">
    <source>
        <dbReference type="EMBL" id="EKM59475.1"/>
    </source>
</evidence>
<dbReference type="Proteomes" id="UP000008370">
    <property type="component" value="Unassembled WGS sequence"/>
</dbReference>
<dbReference type="RefSeq" id="XP_007392035.1">
    <property type="nucleotide sequence ID" value="XM_007391973.1"/>
</dbReference>
<evidence type="ECO:0000256" key="7">
    <source>
        <dbReference type="ARBA" id="ARBA00022723"/>
    </source>
</evidence>
<protein>
    <recommendedName>
        <fullName evidence="17">O-methylsterigmatocystin oxidoreductase</fullName>
    </recommendedName>
</protein>
<evidence type="ECO:0000256" key="5">
    <source>
        <dbReference type="ARBA" id="ARBA00022617"/>
    </source>
</evidence>
<dbReference type="Pfam" id="PF00067">
    <property type="entry name" value="p450"/>
    <property type="match status" value="1"/>
</dbReference>
<accession>K5WJA5</accession>
<dbReference type="HOGENOM" id="CLU_001570_2_3_1"/>
<dbReference type="GO" id="GO:0016705">
    <property type="term" value="F:oxidoreductase activity, acting on paired donors, with incorporation or reduction of molecular oxygen"/>
    <property type="evidence" value="ECO:0007669"/>
    <property type="project" value="InterPro"/>
</dbReference>
<keyword evidence="10 13" id="KW-0408">Iron</keyword>
<dbReference type="EMBL" id="JH930469">
    <property type="protein sequence ID" value="EKM59475.1"/>
    <property type="molecule type" value="Genomic_DNA"/>
</dbReference>
<evidence type="ECO:0000256" key="11">
    <source>
        <dbReference type="ARBA" id="ARBA00023033"/>
    </source>
</evidence>
<dbReference type="Gene3D" id="1.10.630.10">
    <property type="entry name" value="Cytochrome P450"/>
    <property type="match status" value="1"/>
</dbReference>
<sequence length="465" mass="51648">MCRPPTSGGHSPNGRPAGASDISSATILGQRIIVLSSLDVAVDLLEKKSSVYSDRPVMVMAGELLGWAQNLVLSPYGDRFRDIRRYLHRYIGSRGQLDKVAPFHGLINSESHRFVQRMLSDSPSFVAHIRKTAGAIILNMAYGYQVQEGQDPLIDLVDRAVDGFVETSTPGSFLVDTIPALRYCPAWFPGAGWKRKAEKWRAEYNAMCDVPFEFAMQEALSGSTSSNFISDNFGSIKSNEQEYHLKMAAGALYSGGADTTVSAITSFFLAMTLYPEVQKRAQQEIDAVTGTDRLPTLDDREQLPYMRALVSEVLRWNPIAPLGVPHVSTEDDIYRGYYLPKGSIFIANIWHILRDPDTYSEPLRFKPERFLGEQPEQDPRCAVFGFGRRICPGINLAETSVFASCTMALAAFDIEKVVENGVEITPEVAYCTGTISHPQPFRCSIKPRSKKVEELIRGQVADRTD</sequence>
<evidence type="ECO:0008006" key="17">
    <source>
        <dbReference type="Google" id="ProtNLM"/>
    </source>
</evidence>
<dbReference type="InterPro" id="IPR002401">
    <property type="entry name" value="Cyt_P450_E_grp-I"/>
</dbReference>
<dbReference type="AlphaFoldDB" id="K5WJA5"/>